<evidence type="ECO:0000313" key="2">
    <source>
        <dbReference type="EMBL" id="PKA42203.1"/>
    </source>
</evidence>
<proteinExistence type="predicted"/>
<feature type="region of interest" description="Disordered" evidence="1">
    <location>
        <begin position="60"/>
        <end position="79"/>
    </location>
</feature>
<geneLocation type="plasmid" evidence="3 5">
    <name>pWSM1592_1</name>
</geneLocation>
<keyword evidence="3" id="KW-0614">Plasmid</keyword>
<dbReference type="EMBL" id="CP104144">
    <property type="protein sequence ID" value="UWU18287.1"/>
    <property type="molecule type" value="Genomic_DNA"/>
</dbReference>
<evidence type="ECO:0000313" key="3">
    <source>
        <dbReference type="EMBL" id="UWU18287.1"/>
    </source>
</evidence>
<dbReference type="RefSeq" id="WP_027512515.1">
    <property type="nucleotide sequence ID" value="NZ_CP104144.1"/>
</dbReference>
<dbReference type="EMBL" id="PIQN01000014">
    <property type="protein sequence ID" value="PKA42203.1"/>
    <property type="molecule type" value="Genomic_DNA"/>
</dbReference>
<protein>
    <submittedName>
        <fullName evidence="2">Protein transcription factor</fullName>
    </submittedName>
    <submittedName>
        <fullName evidence="3">Type II toxin-antitoxin system VapB family antitoxin</fullName>
    </submittedName>
</protein>
<dbReference type="Proteomes" id="UP000232164">
    <property type="component" value="Unassembled WGS sequence"/>
</dbReference>
<gene>
    <name evidence="2" type="ORF">CWR43_19025</name>
    <name evidence="3" type="ORF">N2599_23875</name>
</gene>
<dbReference type="AlphaFoldDB" id="A0A2N0D7X1"/>
<dbReference type="InterPro" id="IPR011660">
    <property type="entry name" value="VapB-like"/>
</dbReference>
<reference evidence="3" key="3">
    <citation type="submission" date="2022-09" db="EMBL/GenBank/DDBJ databases">
        <title>Australian commercial rhizobial inoculants.</title>
        <authorList>
            <person name="Kohlmeier M.G."/>
            <person name="O'Hara G.W."/>
            <person name="Colombi E."/>
            <person name="Ramsay J.P."/>
            <person name="Terpolilli J."/>
        </authorList>
    </citation>
    <scope>NUCLEOTIDE SEQUENCE</scope>
    <source>
        <strain evidence="3">WSM1592</strain>
        <plasmid evidence="3">pWSM1592_1</plasmid>
    </source>
</reference>
<evidence type="ECO:0000313" key="4">
    <source>
        <dbReference type="Proteomes" id="UP000232164"/>
    </source>
</evidence>
<dbReference type="Proteomes" id="UP001060123">
    <property type="component" value="Plasmid pWSM1592_1"/>
</dbReference>
<reference evidence="2 4" key="1">
    <citation type="submission" date="2017-11" db="EMBL/GenBank/DDBJ databases">
        <authorList>
            <person name="Han C.G."/>
        </authorList>
    </citation>
    <scope>NUCLEOTIDE SEQUENCE [LARGE SCALE GENOMIC DNA]</scope>
    <source>
        <strain evidence="2 4">HCNT1</strain>
    </source>
</reference>
<sequence>MPLYIKDPEVDRLTDELIGLTKTSKVDAVKAALKHEIASRKASLPIRDRLAKSLAMARAAGPFAPGDHKRETDEMWGED</sequence>
<evidence type="ECO:0000313" key="5">
    <source>
        <dbReference type="Proteomes" id="UP001060123"/>
    </source>
</evidence>
<dbReference type="Pfam" id="PF07704">
    <property type="entry name" value="PSK_trans_fac"/>
    <property type="match status" value="1"/>
</dbReference>
<reference evidence="2 4" key="2">
    <citation type="submission" date="2017-12" db="EMBL/GenBank/DDBJ databases">
        <title>Genome sequence of Rhizobium sullae HCNT1 isolated from Sulla coronaria nodules and featuring peculiar denitrification phenotypes.</title>
        <authorList>
            <person name="De Diego-Diaz B."/>
            <person name="Treu L."/>
            <person name="Campanaro S."/>
            <person name="Da Silva Duarte V."/>
            <person name="Basaglia M."/>
            <person name="Favaro L."/>
            <person name="Casella S."/>
            <person name="Squartini A."/>
        </authorList>
    </citation>
    <scope>NUCLEOTIDE SEQUENCE [LARGE SCALE GENOMIC DNA]</scope>
    <source>
        <strain evidence="2 4">HCNT1</strain>
    </source>
</reference>
<accession>A0A2N0D7X1</accession>
<name>A0A2N0D7X1_RHISU</name>
<organism evidence="2 4">
    <name type="scientific">Rhizobium sullae</name>
    <name type="common">Rhizobium hedysari</name>
    <dbReference type="NCBI Taxonomy" id="50338"/>
    <lineage>
        <taxon>Bacteria</taxon>
        <taxon>Pseudomonadati</taxon>
        <taxon>Pseudomonadota</taxon>
        <taxon>Alphaproteobacteria</taxon>
        <taxon>Hyphomicrobiales</taxon>
        <taxon>Rhizobiaceae</taxon>
        <taxon>Rhizobium/Agrobacterium group</taxon>
        <taxon>Rhizobium</taxon>
    </lineage>
</organism>
<keyword evidence="5" id="KW-1185">Reference proteome</keyword>
<dbReference type="STRING" id="1041146.GCA_000427985_03639"/>
<evidence type="ECO:0000256" key="1">
    <source>
        <dbReference type="SAM" id="MobiDB-lite"/>
    </source>
</evidence>